<dbReference type="InterPro" id="IPR023214">
    <property type="entry name" value="HAD_sf"/>
</dbReference>
<dbReference type="AlphaFoldDB" id="A0A553NRE8"/>
<protein>
    <submittedName>
        <fullName evidence="2">Uncharacterized protein</fullName>
    </submittedName>
</protein>
<accession>A0A553NRE8</accession>
<evidence type="ECO:0000256" key="1">
    <source>
        <dbReference type="SAM" id="MobiDB-lite"/>
    </source>
</evidence>
<dbReference type="EMBL" id="SRMA01026814">
    <property type="protein sequence ID" value="TRY68007.1"/>
    <property type="molecule type" value="Genomic_DNA"/>
</dbReference>
<dbReference type="Proteomes" id="UP000316079">
    <property type="component" value="Unassembled WGS sequence"/>
</dbReference>
<keyword evidence="3" id="KW-1185">Reference proteome</keyword>
<name>A0A553NRE8_9TELE</name>
<reference evidence="2 3" key="1">
    <citation type="journal article" date="2019" name="Sci. Data">
        <title>Hybrid genome assembly and annotation of Danionella translucida.</title>
        <authorList>
            <person name="Kadobianskyi M."/>
            <person name="Schulze L."/>
            <person name="Schuelke M."/>
            <person name="Judkewitz B."/>
        </authorList>
    </citation>
    <scope>NUCLEOTIDE SEQUENCE [LARGE SCALE GENOMIC DNA]</scope>
    <source>
        <strain evidence="2 3">Bolton</strain>
    </source>
</reference>
<evidence type="ECO:0000313" key="3">
    <source>
        <dbReference type="Proteomes" id="UP000316079"/>
    </source>
</evidence>
<feature type="compositionally biased region" description="Basic and acidic residues" evidence="1">
    <location>
        <begin position="94"/>
        <end position="105"/>
    </location>
</feature>
<feature type="region of interest" description="Disordered" evidence="1">
    <location>
        <begin position="71"/>
        <end position="113"/>
    </location>
</feature>
<dbReference type="SUPFAM" id="SSF56784">
    <property type="entry name" value="HAD-like"/>
    <property type="match status" value="1"/>
</dbReference>
<gene>
    <name evidence="2" type="ORF">DNTS_007256</name>
</gene>
<dbReference type="Gene3D" id="3.40.50.1000">
    <property type="entry name" value="HAD superfamily/HAD-like"/>
    <property type="match status" value="1"/>
</dbReference>
<comment type="caution">
    <text evidence="2">The sequence shown here is derived from an EMBL/GenBank/DDBJ whole genome shotgun (WGS) entry which is preliminary data.</text>
</comment>
<organism evidence="2 3">
    <name type="scientific">Danionella cerebrum</name>
    <dbReference type="NCBI Taxonomy" id="2873325"/>
    <lineage>
        <taxon>Eukaryota</taxon>
        <taxon>Metazoa</taxon>
        <taxon>Chordata</taxon>
        <taxon>Craniata</taxon>
        <taxon>Vertebrata</taxon>
        <taxon>Euteleostomi</taxon>
        <taxon>Actinopterygii</taxon>
        <taxon>Neopterygii</taxon>
        <taxon>Teleostei</taxon>
        <taxon>Ostariophysi</taxon>
        <taxon>Cypriniformes</taxon>
        <taxon>Danionidae</taxon>
        <taxon>Danioninae</taxon>
        <taxon>Danionella</taxon>
    </lineage>
</organism>
<evidence type="ECO:0000313" key="2">
    <source>
        <dbReference type="EMBL" id="TRY68007.1"/>
    </source>
</evidence>
<dbReference type="OrthoDB" id="6503940at2759"/>
<feature type="compositionally biased region" description="Low complexity" evidence="1">
    <location>
        <begin position="79"/>
        <end position="88"/>
    </location>
</feature>
<dbReference type="STRING" id="623744.A0A553NRE8"/>
<sequence>MGYSIFARKFHSHLWMETWLLIPAFSMFPFHSCSYDLVQVVYFGDSMRSDMFPACSFGKWETVMIVEEMEGEGVPRANSSSSSSSGGSVPNEGPAEKKAKFEDQGMKSPSAVSKQWGSYFVDVQKKDDLPLDFKFQRFSSEKPISVGFYPRPPDSLLNWEENLS</sequence>
<dbReference type="InterPro" id="IPR036412">
    <property type="entry name" value="HAD-like_sf"/>
</dbReference>
<proteinExistence type="predicted"/>